<reference evidence="1" key="1">
    <citation type="submission" date="2021-06" db="EMBL/GenBank/DDBJ databases">
        <authorList>
            <person name="Kallberg Y."/>
            <person name="Tangrot J."/>
            <person name="Rosling A."/>
        </authorList>
    </citation>
    <scope>NUCLEOTIDE SEQUENCE</scope>
    <source>
        <strain evidence="1">28 12/20/2015</strain>
    </source>
</reference>
<gene>
    <name evidence="1" type="ORF">SPELUC_LOCUS12028</name>
</gene>
<comment type="caution">
    <text evidence="1">The sequence shown here is derived from an EMBL/GenBank/DDBJ whole genome shotgun (WGS) entry which is preliminary data.</text>
</comment>
<accession>A0ACA9PLU7</accession>
<evidence type="ECO:0000313" key="1">
    <source>
        <dbReference type="EMBL" id="CAG8714610.1"/>
    </source>
</evidence>
<evidence type="ECO:0000313" key="2">
    <source>
        <dbReference type="Proteomes" id="UP000789366"/>
    </source>
</evidence>
<dbReference type="EMBL" id="CAJVPW010027142">
    <property type="protein sequence ID" value="CAG8714610.1"/>
    <property type="molecule type" value="Genomic_DNA"/>
</dbReference>
<proteinExistence type="predicted"/>
<feature type="non-terminal residue" evidence="1">
    <location>
        <position position="362"/>
    </location>
</feature>
<protein>
    <submittedName>
        <fullName evidence="1">5714_t:CDS:1</fullName>
    </submittedName>
</protein>
<feature type="non-terminal residue" evidence="1">
    <location>
        <position position="1"/>
    </location>
</feature>
<dbReference type="Proteomes" id="UP000789366">
    <property type="component" value="Unassembled WGS sequence"/>
</dbReference>
<name>A0ACA9PLU7_9GLOM</name>
<organism evidence="1 2">
    <name type="scientific">Cetraspora pellucida</name>
    <dbReference type="NCBI Taxonomy" id="1433469"/>
    <lineage>
        <taxon>Eukaryota</taxon>
        <taxon>Fungi</taxon>
        <taxon>Fungi incertae sedis</taxon>
        <taxon>Mucoromycota</taxon>
        <taxon>Glomeromycotina</taxon>
        <taxon>Glomeromycetes</taxon>
        <taxon>Diversisporales</taxon>
        <taxon>Gigasporaceae</taxon>
        <taxon>Cetraspora</taxon>
    </lineage>
</organism>
<sequence length="362" mass="42216">KKKHDKLPYKIQFADAYGVVNPEMLRAHLVLLRKFKMLEQSDKCYDIWESNGSHVDPASERIWTEKTKQPWVLDPNDSSDFKITCPWCKSNIHIPWDKYVKLMQNSDANESCPVCFTQHSIETLSAKRFIYDISAWNKDKSRLIGGTLIDRKDGSYSEKLSTRKSQLLFTANTINALLINCDRYEWEHIIKQLNLQSKNIKEEIVQCVISAYRGIPLPFSIDLVSAVYRQRIFTEKIVKNKWIDRLEDQENAITRYFKFLSLLIKVKSNIFLVPTFDIDLCWHTHQLHASFYRSFTKKHVGRIINHNDTSPKELLSLNFEATAQAWNKKYHEAYSLYPHGEGPCGGESCQESCQQDCVEACY</sequence>
<keyword evidence="2" id="KW-1185">Reference proteome</keyword>